<dbReference type="SUPFAM" id="SSF48452">
    <property type="entry name" value="TPR-like"/>
    <property type="match status" value="1"/>
</dbReference>
<keyword evidence="2" id="KW-0812">Transmembrane</keyword>
<feature type="transmembrane region" description="Helical" evidence="2">
    <location>
        <begin position="597"/>
        <end position="613"/>
    </location>
</feature>
<feature type="transmembrane region" description="Helical" evidence="2">
    <location>
        <begin position="503"/>
        <end position="520"/>
    </location>
</feature>
<dbReference type="PANTHER" id="PTHR15696">
    <property type="entry name" value="SMG-7 SUPPRESSOR WITH MORPHOLOGICAL EFFECT ON GENITALIA PROTEIN 7"/>
    <property type="match status" value="1"/>
</dbReference>
<feature type="compositionally biased region" description="Basic and acidic residues" evidence="1">
    <location>
        <begin position="698"/>
        <end position="709"/>
    </location>
</feature>
<dbReference type="InParanoid" id="A0A1J7IZZ3"/>
<dbReference type="InterPro" id="IPR011990">
    <property type="entry name" value="TPR-like_helical_dom_sf"/>
</dbReference>
<dbReference type="Gene3D" id="1.25.40.10">
    <property type="entry name" value="Tetratricopeptide repeat domain"/>
    <property type="match status" value="1"/>
</dbReference>
<accession>A0A1J7IZZ3</accession>
<dbReference type="GO" id="GO:0070034">
    <property type="term" value="F:telomerase RNA binding"/>
    <property type="evidence" value="ECO:0007669"/>
    <property type="project" value="TreeGrafter"/>
</dbReference>
<dbReference type="PANTHER" id="PTHR15696:SF0">
    <property type="entry name" value="TELOMERASE-BINDING PROTEIN EST1A"/>
    <property type="match status" value="1"/>
</dbReference>
<evidence type="ECO:0000256" key="1">
    <source>
        <dbReference type="SAM" id="MobiDB-lite"/>
    </source>
</evidence>
<keyword evidence="2" id="KW-1133">Transmembrane helix</keyword>
<feature type="transmembrane region" description="Helical" evidence="2">
    <location>
        <begin position="532"/>
        <end position="554"/>
    </location>
</feature>
<evidence type="ECO:0000259" key="3">
    <source>
        <dbReference type="Pfam" id="PF10373"/>
    </source>
</evidence>
<feature type="compositionally biased region" description="Basic and acidic residues" evidence="1">
    <location>
        <begin position="7"/>
        <end position="16"/>
    </location>
</feature>
<dbReference type="STRING" id="1408157.A0A1J7IZZ3"/>
<feature type="transmembrane region" description="Helical" evidence="2">
    <location>
        <begin position="633"/>
        <end position="657"/>
    </location>
</feature>
<dbReference type="GO" id="GO:0042162">
    <property type="term" value="F:telomeric DNA binding"/>
    <property type="evidence" value="ECO:0007669"/>
    <property type="project" value="TreeGrafter"/>
</dbReference>
<dbReference type="Proteomes" id="UP000182658">
    <property type="component" value="Unassembled WGS sequence"/>
</dbReference>
<keyword evidence="2" id="KW-0472">Membrane</keyword>
<dbReference type="GO" id="GO:0000184">
    <property type="term" value="P:nuclear-transcribed mRNA catabolic process, nonsense-mediated decay"/>
    <property type="evidence" value="ECO:0007669"/>
    <property type="project" value="TreeGrafter"/>
</dbReference>
<dbReference type="GO" id="GO:0005697">
    <property type="term" value="C:telomerase holoenzyme complex"/>
    <property type="evidence" value="ECO:0007669"/>
    <property type="project" value="TreeGrafter"/>
</dbReference>
<dbReference type="FunFam" id="1.25.40.10:FF:000202">
    <property type="entry name" value="Unplaced genomic scaffold supercont1.7, whole genome shotgun sequence"/>
    <property type="match status" value="1"/>
</dbReference>
<feature type="transmembrane region" description="Helical" evidence="2">
    <location>
        <begin position="566"/>
        <end position="585"/>
    </location>
</feature>
<dbReference type="AlphaFoldDB" id="A0A1J7IZZ3"/>
<feature type="domain" description="DNA/RNA-binding" evidence="3">
    <location>
        <begin position="294"/>
        <end position="380"/>
    </location>
</feature>
<protein>
    <recommendedName>
        <fullName evidence="3">DNA/RNA-binding domain-containing protein</fullName>
    </recommendedName>
</protein>
<feature type="region of interest" description="Disordered" evidence="1">
    <location>
        <begin position="1"/>
        <end position="117"/>
    </location>
</feature>
<gene>
    <name evidence="4" type="ORF">CONLIGDRAFT_162006</name>
</gene>
<organism evidence="4 5">
    <name type="scientific">Coniochaeta ligniaria NRRL 30616</name>
    <dbReference type="NCBI Taxonomy" id="1408157"/>
    <lineage>
        <taxon>Eukaryota</taxon>
        <taxon>Fungi</taxon>
        <taxon>Dikarya</taxon>
        <taxon>Ascomycota</taxon>
        <taxon>Pezizomycotina</taxon>
        <taxon>Sordariomycetes</taxon>
        <taxon>Sordariomycetidae</taxon>
        <taxon>Coniochaetales</taxon>
        <taxon>Coniochaetaceae</taxon>
        <taxon>Coniochaeta</taxon>
    </lineage>
</organism>
<keyword evidence="5" id="KW-1185">Reference proteome</keyword>
<name>A0A1J7IZZ3_9PEZI</name>
<dbReference type="OrthoDB" id="2017974at2759"/>
<dbReference type="Pfam" id="PF10373">
    <property type="entry name" value="EST1_DNA_bind"/>
    <property type="match status" value="1"/>
</dbReference>
<reference evidence="4 5" key="1">
    <citation type="submission" date="2016-10" db="EMBL/GenBank/DDBJ databases">
        <title>Draft genome sequence of Coniochaeta ligniaria NRRL30616, a lignocellulolytic fungus for bioabatement of inhibitors in plant biomass hydrolysates.</title>
        <authorList>
            <consortium name="DOE Joint Genome Institute"/>
            <person name="Jimenez D.J."/>
            <person name="Hector R.E."/>
            <person name="Riley R."/>
            <person name="Sun H."/>
            <person name="Grigoriev I.V."/>
            <person name="Van Elsas J.D."/>
            <person name="Nichols N.N."/>
        </authorList>
    </citation>
    <scope>NUCLEOTIDE SEQUENCE [LARGE SCALE GENOMIC DNA]</scope>
    <source>
        <strain evidence="4 5">NRRL 30616</strain>
    </source>
</reference>
<dbReference type="InterPro" id="IPR018834">
    <property type="entry name" value="DNA/RNA-bd_Est1-type"/>
</dbReference>
<evidence type="ECO:0000313" key="4">
    <source>
        <dbReference type="EMBL" id="OIW33054.1"/>
    </source>
</evidence>
<dbReference type="EMBL" id="KV875094">
    <property type="protein sequence ID" value="OIW33054.1"/>
    <property type="molecule type" value="Genomic_DNA"/>
</dbReference>
<feature type="region of interest" description="Disordered" evidence="1">
    <location>
        <begin position="677"/>
        <end position="713"/>
    </location>
</feature>
<dbReference type="InterPro" id="IPR045153">
    <property type="entry name" value="Est1/Ebs1-like"/>
</dbReference>
<proteinExistence type="predicted"/>
<evidence type="ECO:0000256" key="2">
    <source>
        <dbReference type="SAM" id="Phobius"/>
    </source>
</evidence>
<sequence>MHQTAQRCDKSVDTPKAKAVAGAVENTLRRSGTRCQFPPKRTRARSPGASEPAMESVPCLDRCPPRKGTVWNPYEDAPTIPGDDAKNRRLRPSQRAHRVAQVAPRRTSEPDGDIPELIKQPETRPISQEQLVAEVKGIYAGLIMVEAKCIEVDNAQNAQDADAGNGKLNHEQWQALIALHRTLLHEHHDFFLASQHPSASPALRRLASQYAMPARMWRHGIHSFLELLRKRLPASLEHMLAFIYLAYSMMALLYETVPAFEDTWIECLGDLGRYRMAIEDDDLRDREVWTAISRAWYSKSSEKSPTTGRLYHHLAILARPNNLQQLFYYTKSLCVNIPFLSARVSIKTLLDPIPQPSEMSRLTLTDIQFAKIHGIMFSGKPLGTFESSIDGFIESLDNYIERCTRRWLGSDCNLGVALCCAILDYGDDSPLWDYGRLQDNNRLSPLGVDNHKPVLSLVTLPAYSEDRTILEADERPLPISQLRSSYWLTKLTRVISSLSLVKFLRIYLPLAFVSLVLADPASAANRHRTPKLLLLGGSAISSLGTGMTSLQLELADDPHWTKVAKMSLRIACSTFLGILAVGYPLWFLPYAQKTQRFLSGLCGIGFFLWLFVRRDPASAAVETGDAFAWLDDLNLFGLIAVVAGILNAESSLMAAAFAQGRTDGIAADGGDVVNDYHRRRRADEESQDDDRNDARRRRVDDESRDDTRNDSGGFGLAVISSAAQAIAGA</sequence>
<evidence type="ECO:0000313" key="5">
    <source>
        <dbReference type="Proteomes" id="UP000182658"/>
    </source>
</evidence>
<feature type="compositionally biased region" description="Basic residues" evidence="1">
    <location>
        <begin position="88"/>
        <end position="98"/>
    </location>
</feature>